<dbReference type="AlphaFoldDB" id="A0A8T0MV67"/>
<evidence type="ECO:0000313" key="2">
    <source>
        <dbReference type="Proteomes" id="UP000823388"/>
    </source>
</evidence>
<dbReference type="EMBL" id="CM029054">
    <property type="protein sequence ID" value="KAG2540628.1"/>
    <property type="molecule type" value="Genomic_DNA"/>
</dbReference>
<organism evidence="1 2">
    <name type="scientific">Panicum virgatum</name>
    <name type="common">Blackwell switchgrass</name>
    <dbReference type="NCBI Taxonomy" id="38727"/>
    <lineage>
        <taxon>Eukaryota</taxon>
        <taxon>Viridiplantae</taxon>
        <taxon>Streptophyta</taxon>
        <taxon>Embryophyta</taxon>
        <taxon>Tracheophyta</taxon>
        <taxon>Spermatophyta</taxon>
        <taxon>Magnoliopsida</taxon>
        <taxon>Liliopsida</taxon>
        <taxon>Poales</taxon>
        <taxon>Poaceae</taxon>
        <taxon>PACMAD clade</taxon>
        <taxon>Panicoideae</taxon>
        <taxon>Panicodae</taxon>
        <taxon>Paniceae</taxon>
        <taxon>Panicinae</taxon>
        <taxon>Panicum</taxon>
        <taxon>Panicum sect. Hiantes</taxon>
    </lineage>
</organism>
<comment type="caution">
    <text evidence="1">The sequence shown here is derived from an EMBL/GenBank/DDBJ whole genome shotgun (WGS) entry which is preliminary data.</text>
</comment>
<dbReference type="Proteomes" id="UP000823388">
    <property type="component" value="Chromosome 9N"/>
</dbReference>
<proteinExistence type="predicted"/>
<accession>A0A8T0MV67</accession>
<name>A0A8T0MV67_PANVG</name>
<sequence length="119" mass="12931">MLPATVAAVVRELLKMEVAAREKMCFAGVGSKLKVISRTWRTRSTRLSVRRLATPIRSCSISWGGRFLNIISFCITSACTDYMSFRFGGLFVMVAANSGGGGHPWPVVVGSDASQNWEG</sequence>
<reference evidence="1" key="1">
    <citation type="submission" date="2020-05" db="EMBL/GenBank/DDBJ databases">
        <title>WGS assembly of Panicum virgatum.</title>
        <authorList>
            <person name="Lovell J.T."/>
            <person name="Jenkins J."/>
            <person name="Shu S."/>
            <person name="Juenger T.E."/>
            <person name="Schmutz J."/>
        </authorList>
    </citation>
    <scope>NUCLEOTIDE SEQUENCE</scope>
    <source>
        <strain evidence="1">AP13</strain>
    </source>
</reference>
<gene>
    <name evidence="1" type="ORF">PVAP13_9NG577128</name>
</gene>
<keyword evidence="2" id="KW-1185">Reference proteome</keyword>
<protein>
    <submittedName>
        <fullName evidence="1">Uncharacterized protein</fullName>
    </submittedName>
</protein>
<evidence type="ECO:0000313" key="1">
    <source>
        <dbReference type="EMBL" id="KAG2540628.1"/>
    </source>
</evidence>